<evidence type="ECO:0000256" key="1">
    <source>
        <dbReference type="SAM" id="SignalP"/>
    </source>
</evidence>
<evidence type="ECO:0000313" key="3">
    <source>
        <dbReference type="Proteomes" id="UP000199296"/>
    </source>
</evidence>
<sequence length="259" mass="30119">MKYFLIFICLTSLNVLSQTGIVNYGEIQSMRMGESIGPDYKAMLVFNKDNSLYVTRKDSLEGGHIREQKSYFNSSGNGHYMTVVTNPDGFQYYYKPKKKILYSRDLGFQYVKDTTINIPWDIQKETKMIGIYKVQKATAHFRGRDYTAWFTSQIPLPYGPWKLVGLPGLILEAYDTNKEIYWYFKNIEYPTKHSHLLQPIDNPNSSWISFESFKENQIKSFLDARMGGRMVAENIGISSGESKILKTNYFIEVFEIKKK</sequence>
<dbReference type="OrthoDB" id="1440774at2"/>
<protein>
    <submittedName>
        <fullName evidence="2">GLPGLI family protein</fullName>
    </submittedName>
</protein>
<reference evidence="2 3" key="1">
    <citation type="submission" date="2016-10" db="EMBL/GenBank/DDBJ databases">
        <authorList>
            <person name="de Groot N.N."/>
        </authorList>
    </citation>
    <scope>NUCLEOTIDE SEQUENCE [LARGE SCALE GENOMIC DNA]</scope>
    <source>
        <strain evidence="2 3">DSM 19803</strain>
    </source>
</reference>
<proteinExistence type="predicted"/>
<feature type="chain" id="PRO_5011792803" evidence="1">
    <location>
        <begin position="18"/>
        <end position="259"/>
    </location>
</feature>
<dbReference type="Pfam" id="PF09697">
    <property type="entry name" value="Porph_ging"/>
    <property type="match status" value="1"/>
</dbReference>
<keyword evidence="3" id="KW-1185">Reference proteome</keyword>
<organism evidence="2 3">
    <name type="scientific">Psychroflexus sediminis</name>
    <dbReference type="NCBI Taxonomy" id="470826"/>
    <lineage>
        <taxon>Bacteria</taxon>
        <taxon>Pseudomonadati</taxon>
        <taxon>Bacteroidota</taxon>
        <taxon>Flavobacteriia</taxon>
        <taxon>Flavobacteriales</taxon>
        <taxon>Flavobacteriaceae</taxon>
        <taxon>Psychroflexus</taxon>
    </lineage>
</organism>
<gene>
    <name evidence="2" type="ORF">SAMN04488027_10792</name>
</gene>
<feature type="signal peptide" evidence="1">
    <location>
        <begin position="1"/>
        <end position="17"/>
    </location>
</feature>
<dbReference type="Proteomes" id="UP000199296">
    <property type="component" value="Unassembled WGS sequence"/>
</dbReference>
<dbReference type="STRING" id="470826.SAMN04488027_10792"/>
<dbReference type="InterPro" id="IPR005901">
    <property type="entry name" value="GLPGLI"/>
</dbReference>
<dbReference type="AlphaFoldDB" id="A0A1G7X4Z0"/>
<accession>A0A1G7X4Z0</accession>
<dbReference type="NCBIfam" id="TIGR01200">
    <property type="entry name" value="GLPGLI"/>
    <property type="match status" value="1"/>
</dbReference>
<evidence type="ECO:0000313" key="2">
    <source>
        <dbReference type="EMBL" id="SDG79213.1"/>
    </source>
</evidence>
<dbReference type="RefSeq" id="WP_093368018.1">
    <property type="nucleotide sequence ID" value="NZ_FNCW01000007.1"/>
</dbReference>
<dbReference type="EMBL" id="FNCW01000007">
    <property type="protein sequence ID" value="SDG79213.1"/>
    <property type="molecule type" value="Genomic_DNA"/>
</dbReference>
<keyword evidence="1" id="KW-0732">Signal</keyword>
<name>A0A1G7X4Z0_9FLAO</name>